<feature type="transmembrane region" description="Helical" evidence="7">
    <location>
        <begin position="298"/>
        <end position="316"/>
    </location>
</feature>
<evidence type="ECO:0000313" key="10">
    <source>
        <dbReference type="Proteomes" id="UP000594468"/>
    </source>
</evidence>
<dbReference type="CDD" id="cd06173">
    <property type="entry name" value="MFS_MefA_like"/>
    <property type="match status" value="1"/>
</dbReference>
<proteinExistence type="predicted"/>
<reference evidence="9 10" key="1">
    <citation type="submission" date="2020-02" db="EMBL/GenBank/DDBJ databases">
        <authorList>
            <person name="Zheng R.K."/>
            <person name="Sun C.M."/>
        </authorList>
    </citation>
    <scope>NUCLEOTIDE SEQUENCE [LARGE SCALE GENOMIC DNA]</scope>
    <source>
        <strain evidence="10">rifampicinis</strain>
    </source>
</reference>
<feature type="transmembrane region" description="Helical" evidence="7">
    <location>
        <begin position="142"/>
        <end position="167"/>
    </location>
</feature>
<dbReference type="KEGG" id="pmet:G4Y79_18380"/>
<keyword evidence="5 7" id="KW-1133">Transmembrane helix</keyword>
<dbReference type="Pfam" id="PF07690">
    <property type="entry name" value="MFS_1"/>
    <property type="match status" value="1"/>
</dbReference>
<dbReference type="SUPFAM" id="SSF103473">
    <property type="entry name" value="MFS general substrate transporter"/>
    <property type="match status" value="1"/>
</dbReference>
<dbReference type="InterPro" id="IPR036259">
    <property type="entry name" value="MFS_trans_sf"/>
</dbReference>
<evidence type="ECO:0000256" key="6">
    <source>
        <dbReference type="ARBA" id="ARBA00023136"/>
    </source>
</evidence>
<evidence type="ECO:0000256" key="5">
    <source>
        <dbReference type="ARBA" id="ARBA00022989"/>
    </source>
</evidence>
<dbReference type="Gene3D" id="1.20.1250.20">
    <property type="entry name" value="MFS general substrate transporter like domains"/>
    <property type="match status" value="1"/>
</dbReference>
<dbReference type="RefSeq" id="WP_195169712.1">
    <property type="nucleotide sequence ID" value="NZ_CP062983.1"/>
</dbReference>
<sequence length="429" mass="46833">MKNYWNLLKNNPQLTKLWLAQVISLLGDWFNTVVLSTLVAEFTEGSGLAVSIFLMSRFLPPLLVSPFAGVLVDRLNRKHLLIWSNILRALIVPLFLLATGPEHLWLIYAVTIAQFTLSAIFEPGQSAIIPALTQPDKLVEANTLTSVTWSVMLALGAALGGGFAFLFGPQAALLADAATFAIASGLIMWIDYDPERGRKIQKALEGQTAPEPEEEDTTFMEGVRYALRTPQMLAALFVKFGQSIGNVDTLITIAATQIFIIGNGGEVSLGLLYSAFGLGSFIGPMLTNTRNDGTVPRMRRLIIIGFAAIVVGWLLWGFSSMFIMVLIAVFIRGLGGSINWTYSVIMIQKTAPDAKLGRMFALDFAGFQVATVVTTLIHGWLIDQVPLEHLNWVIIGTGLVAVLPLLAWIWIVNTLEKREATPSFAIVGD</sequence>
<comment type="subcellular location">
    <subcellularLocation>
        <location evidence="1">Cell membrane</location>
        <topology evidence="1">Multi-pass membrane protein</topology>
    </subcellularLocation>
</comment>
<dbReference type="PANTHER" id="PTHR43266:SF2">
    <property type="entry name" value="MAJOR FACILITATOR SUPERFAMILY (MFS) PROFILE DOMAIN-CONTAINING PROTEIN"/>
    <property type="match status" value="1"/>
</dbReference>
<feature type="transmembrane region" description="Helical" evidence="7">
    <location>
        <begin position="392"/>
        <end position="412"/>
    </location>
</feature>
<dbReference type="InterPro" id="IPR020846">
    <property type="entry name" value="MFS_dom"/>
</dbReference>
<keyword evidence="6 7" id="KW-0472">Membrane</keyword>
<evidence type="ECO:0000256" key="3">
    <source>
        <dbReference type="ARBA" id="ARBA00022475"/>
    </source>
</evidence>
<evidence type="ECO:0000256" key="7">
    <source>
        <dbReference type="SAM" id="Phobius"/>
    </source>
</evidence>
<dbReference type="PROSITE" id="PS50850">
    <property type="entry name" value="MFS"/>
    <property type="match status" value="1"/>
</dbReference>
<gene>
    <name evidence="9" type="ORF">G4Y79_18380</name>
</gene>
<dbReference type="Proteomes" id="UP000594468">
    <property type="component" value="Chromosome"/>
</dbReference>
<accession>A0A7S8E784</accession>
<dbReference type="GO" id="GO:0005886">
    <property type="term" value="C:plasma membrane"/>
    <property type="evidence" value="ECO:0007669"/>
    <property type="project" value="UniProtKB-SubCell"/>
</dbReference>
<feature type="transmembrane region" description="Helical" evidence="7">
    <location>
        <begin position="17"/>
        <end position="40"/>
    </location>
</feature>
<feature type="transmembrane region" description="Helical" evidence="7">
    <location>
        <begin position="322"/>
        <end position="347"/>
    </location>
</feature>
<feature type="transmembrane region" description="Helical" evidence="7">
    <location>
        <begin position="359"/>
        <end position="380"/>
    </location>
</feature>
<name>A0A7S8E784_9CHLR</name>
<dbReference type="PANTHER" id="PTHR43266">
    <property type="entry name" value="MACROLIDE-EFFLUX PROTEIN"/>
    <property type="match status" value="1"/>
</dbReference>
<dbReference type="AlphaFoldDB" id="A0A7S8E784"/>
<keyword evidence="3" id="KW-1003">Cell membrane</keyword>
<feature type="transmembrane region" description="Helical" evidence="7">
    <location>
        <begin position="46"/>
        <end position="68"/>
    </location>
</feature>
<evidence type="ECO:0000313" key="9">
    <source>
        <dbReference type="EMBL" id="QPC81641.1"/>
    </source>
</evidence>
<feature type="domain" description="Major facilitator superfamily (MFS) profile" evidence="8">
    <location>
        <begin position="234"/>
        <end position="429"/>
    </location>
</feature>
<protein>
    <submittedName>
        <fullName evidence="9">MFS transporter</fullName>
    </submittedName>
</protein>
<feature type="transmembrane region" description="Helical" evidence="7">
    <location>
        <begin position="173"/>
        <end position="192"/>
    </location>
</feature>
<keyword evidence="2" id="KW-0813">Transport</keyword>
<dbReference type="GO" id="GO:0022857">
    <property type="term" value="F:transmembrane transporter activity"/>
    <property type="evidence" value="ECO:0007669"/>
    <property type="project" value="InterPro"/>
</dbReference>
<evidence type="ECO:0000259" key="8">
    <source>
        <dbReference type="PROSITE" id="PS50850"/>
    </source>
</evidence>
<keyword evidence="10" id="KW-1185">Reference proteome</keyword>
<dbReference type="EMBL" id="CP062983">
    <property type="protein sequence ID" value="QPC81641.1"/>
    <property type="molecule type" value="Genomic_DNA"/>
</dbReference>
<evidence type="ECO:0000256" key="4">
    <source>
        <dbReference type="ARBA" id="ARBA00022692"/>
    </source>
</evidence>
<keyword evidence="4 7" id="KW-0812">Transmembrane</keyword>
<evidence type="ECO:0000256" key="2">
    <source>
        <dbReference type="ARBA" id="ARBA00022448"/>
    </source>
</evidence>
<evidence type="ECO:0000256" key="1">
    <source>
        <dbReference type="ARBA" id="ARBA00004651"/>
    </source>
</evidence>
<feature type="transmembrane region" description="Helical" evidence="7">
    <location>
        <begin position="267"/>
        <end position="286"/>
    </location>
</feature>
<organism evidence="9 10">
    <name type="scientific">Phototrophicus methaneseepsis</name>
    <dbReference type="NCBI Taxonomy" id="2710758"/>
    <lineage>
        <taxon>Bacteria</taxon>
        <taxon>Bacillati</taxon>
        <taxon>Chloroflexota</taxon>
        <taxon>Candidatus Thermofontia</taxon>
        <taxon>Phototrophicales</taxon>
        <taxon>Phototrophicaceae</taxon>
        <taxon>Phototrophicus</taxon>
    </lineage>
</organism>
<dbReference type="InterPro" id="IPR011701">
    <property type="entry name" value="MFS"/>
</dbReference>